<evidence type="ECO:0000313" key="3">
    <source>
        <dbReference type="EMBL" id="KAF2620211.1"/>
    </source>
</evidence>
<feature type="region of interest" description="Disordered" evidence="1">
    <location>
        <begin position="15"/>
        <end position="66"/>
    </location>
</feature>
<organism evidence="2">
    <name type="scientific">Brassica cretica</name>
    <name type="common">Mustard</name>
    <dbReference type="NCBI Taxonomy" id="69181"/>
    <lineage>
        <taxon>Eukaryota</taxon>
        <taxon>Viridiplantae</taxon>
        <taxon>Streptophyta</taxon>
        <taxon>Embryophyta</taxon>
        <taxon>Tracheophyta</taxon>
        <taxon>Spermatophyta</taxon>
        <taxon>Magnoliopsida</taxon>
        <taxon>eudicotyledons</taxon>
        <taxon>Gunneridae</taxon>
        <taxon>Pentapetalae</taxon>
        <taxon>rosids</taxon>
        <taxon>malvids</taxon>
        <taxon>Brassicales</taxon>
        <taxon>Brassicaceae</taxon>
        <taxon>Brassiceae</taxon>
        <taxon>Brassica</taxon>
    </lineage>
</organism>
<dbReference type="Proteomes" id="UP000712281">
    <property type="component" value="Unassembled WGS sequence"/>
</dbReference>
<evidence type="ECO:0000313" key="2">
    <source>
        <dbReference type="EMBL" id="KAF2588946.1"/>
    </source>
</evidence>
<name>A0A8S9K6G8_BRACR</name>
<accession>A0A8S9K6G8</accession>
<dbReference type="EMBL" id="QGKW02000007">
    <property type="protein sequence ID" value="KAF2620211.1"/>
    <property type="molecule type" value="Genomic_DNA"/>
</dbReference>
<dbReference type="EMBL" id="QGKY02000190">
    <property type="protein sequence ID" value="KAF2588946.1"/>
    <property type="molecule type" value="Genomic_DNA"/>
</dbReference>
<evidence type="ECO:0000256" key="1">
    <source>
        <dbReference type="SAM" id="MobiDB-lite"/>
    </source>
</evidence>
<reference evidence="2" key="1">
    <citation type="submission" date="2019-12" db="EMBL/GenBank/DDBJ databases">
        <title>Genome sequencing and annotation of Brassica cretica.</title>
        <authorList>
            <person name="Studholme D.J."/>
            <person name="Sarris P.F."/>
        </authorList>
    </citation>
    <scope>NUCLEOTIDE SEQUENCE</scope>
    <source>
        <strain evidence="3">PFS-001/15</strain>
        <strain evidence="2">PFS-102/07</strain>
        <tissue evidence="2">Leaf</tissue>
    </source>
</reference>
<feature type="compositionally biased region" description="Low complexity" evidence="1">
    <location>
        <begin position="45"/>
        <end position="55"/>
    </location>
</feature>
<comment type="caution">
    <text evidence="2">The sequence shown here is derived from an EMBL/GenBank/DDBJ whole genome shotgun (WGS) entry which is preliminary data.</text>
</comment>
<sequence>MHGLISCRRFGRARSLRSNRADERSYATSSSEPKNVCHQWRRSRYSPSSSTSPPRLQTHHDHRQPPRLKALSHISLPEIHALIIAGSSPPS</sequence>
<protein>
    <submittedName>
        <fullName evidence="2">Uncharacterized protein</fullName>
    </submittedName>
</protein>
<proteinExistence type="predicted"/>
<gene>
    <name evidence="3" type="ORF">F2Q68_00040287</name>
    <name evidence="2" type="ORF">F2Q70_00039564</name>
</gene>
<dbReference type="AlphaFoldDB" id="A0A8S9K6G8"/>